<dbReference type="Gene3D" id="3.90.190.10">
    <property type="entry name" value="Protein tyrosine phosphatase superfamily"/>
    <property type="match status" value="2"/>
</dbReference>
<comment type="caution">
    <text evidence="11">The sequence shown here is derived from an EMBL/GenBank/DDBJ whole genome shotgun (WGS) entry which is preliminary data.</text>
</comment>
<dbReference type="SUPFAM" id="SSF52799">
    <property type="entry name" value="(Phosphotyrosine protein) phosphatases II"/>
    <property type="match status" value="2"/>
</dbReference>
<organism evidence="11 12">
    <name type="scientific">Tenebrio molitor</name>
    <name type="common">Yellow mealworm beetle</name>
    <dbReference type="NCBI Taxonomy" id="7067"/>
    <lineage>
        <taxon>Eukaryota</taxon>
        <taxon>Metazoa</taxon>
        <taxon>Ecdysozoa</taxon>
        <taxon>Arthropoda</taxon>
        <taxon>Hexapoda</taxon>
        <taxon>Insecta</taxon>
        <taxon>Pterygota</taxon>
        <taxon>Neoptera</taxon>
        <taxon>Endopterygota</taxon>
        <taxon>Coleoptera</taxon>
        <taxon>Polyphaga</taxon>
        <taxon>Cucujiformia</taxon>
        <taxon>Tenebrionidae</taxon>
        <taxon>Tenebrio</taxon>
    </lineage>
</organism>
<comment type="similarity">
    <text evidence="2">Belongs to the protein-tyrosine phosphatase family.</text>
</comment>
<dbReference type="PROSITE" id="PS50056">
    <property type="entry name" value="TYR_PHOSPHATASE_2"/>
    <property type="match status" value="1"/>
</dbReference>
<evidence type="ECO:0000256" key="6">
    <source>
        <dbReference type="ARBA" id="ARBA00022912"/>
    </source>
</evidence>
<dbReference type="GO" id="GO:0008045">
    <property type="term" value="P:motor neuron axon guidance"/>
    <property type="evidence" value="ECO:0007669"/>
    <property type="project" value="TreeGrafter"/>
</dbReference>
<dbReference type="GO" id="GO:0004725">
    <property type="term" value="F:protein tyrosine phosphatase activity"/>
    <property type="evidence" value="ECO:0007669"/>
    <property type="project" value="UniProtKB-EC"/>
</dbReference>
<dbReference type="SMART" id="SM00404">
    <property type="entry name" value="PTPc_motif"/>
    <property type="match status" value="2"/>
</dbReference>
<dbReference type="InterPro" id="IPR016130">
    <property type="entry name" value="Tyr_Pase_AS"/>
</dbReference>
<dbReference type="InterPro" id="IPR050348">
    <property type="entry name" value="Protein-Tyr_Phosphatase"/>
</dbReference>
<feature type="domain" description="Tyrosine specific protein phosphatases" evidence="10">
    <location>
        <begin position="265"/>
        <end position="333"/>
    </location>
</feature>
<evidence type="ECO:0000256" key="4">
    <source>
        <dbReference type="ARBA" id="ARBA00022729"/>
    </source>
</evidence>
<dbReference type="PROSITE" id="PS50055">
    <property type="entry name" value="TYR_PHOSPHATASE_PTP"/>
    <property type="match status" value="2"/>
</dbReference>
<dbReference type="PROSITE" id="PS00383">
    <property type="entry name" value="TYR_PHOSPHATASE_1"/>
    <property type="match status" value="1"/>
</dbReference>
<dbReference type="CDD" id="cd00047">
    <property type="entry name" value="PTPc"/>
    <property type="match status" value="1"/>
</dbReference>
<sequence length="639" mass="73514">MQKGVFSGLPRLSMINVTAKRGSNTESKTYETMRTPPGKPQAIRNLSVFCKNESALWIKWQAPYPPTGNVSFYNITLKDEISKPIKISDLEQYFLTSLEDDPEDNQITQQFEAIPKEGLKKCDCGRLPENFPKNRYKNTIAYDDTRVVLEYNDEEGDYINANYVNGYDTPKAFIATQAPLPTTVQDFWLMICQENVTTIVMLTEVRENGIVKCEQYWPDFPSTCRFGKFLIENVSTKNFPDYIERNLQYITWPDRGVPLCLQAFTSFMKQIEDIHTVPMVVHCNAGCGRTGTLILCDIILKMANHENQVDFPEILRRIRNARIGLVSTVDQYIFAHRVVLEYLFGQDFSIPINEKFESNVDKAVNLKAMNLLVQHLAKAIDQYQRTMFKLHHKLTDEEKAKNRFSQILPGHSQVFLPLTVKNSSNYINAVSVDCYRYPRKFILTQQPMPNTVEDFWTLILEYEIDTIVSLNEIVQDDQSCPRFWPTRKERRWSFGDSNDSMEVTFLNRTTEDSHDTIRVKVSDVKEESKKKIVNIINMKNWKRESLVPANVKDLILVWKRVMKSSNQIIVSCYDGATASGLFAALAYLLEKMNIDHNCDVFSAVKTVRQAGGESMIFIFEGFKNVLREYSAGIRVPSGS</sequence>
<keyword evidence="5" id="KW-0378">Hydrolase</keyword>
<evidence type="ECO:0000313" key="11">
    <source>
        <dbReference type="EMBL" id="KAH0816030.1"/>
    </source>
</evidence>
<dbReference type="CDD" id="cd00063">
    <property type="entry name" value="FN3"/>
    <property type="match status" value="1"/>
</dbReference>
<reference evidence="11" key="1">
    <citation type="journal article" date="2020" name="J Insects Food Feed">
        <title>The yellow mealworm (Tenebrio molitor) genome: a resource for the emerging insects as food and feed industry.</title>
        <authorList>
            <person name="Eriksson T."/>
            <person name="Andere A."/>
            <person name="Kelstrup H."/>
            <person name="Emery V."/>
            <person name="Picard C."/>
        </authorList>
    </citation>
    <scope>NUCLEOTIDE SEQUENCE</scope>
    <source>
        <strain evidence="11">Stoneville</strain>
        <tissue evidence="11">Whole head</tissue>
    </source>
</reference>
<dbReference type="AlphaFoldDB" id="A0A8J6HK07"/>
<evidence type="ECO:0000256" key="2">
    <source>
        <dbReference type="ARBA" id="ARBA00009580"/>
    </source>
</evidence>
<proteinExistence type="inferred from homology"/>
<gene>
    <name evidence="11" type="ORF">GEV33_006761</name>
</gene>
<evidence type="ECO:0000259" key="10">
    <source>
        <dbReference type="PROSITE" id="PS50056"/>
    </source>
</evidence>
<dbReference type="InterPro" id="IPR003595">
    <property type="entry name" value="Tyr_Pase_cat"/>
</dbReference>
<evidence type="ECO:0000256" key="8">
    <source>
        <dbReference type="ARBA" id="ARBA00051722"/>
    </source>
</evidence>
<accession>A0A8J6HK07</accession>
<dbReference type="Proteomes" id="UP000719412">
    <property type="component" value="Unassembled WGS sequence"/>
</dbReference>
<keyword evidence="6" id="KW-0904">Protein phosphatase</keyword>
<dbReference type="InterPro" id="IPR036116">
    <property type="entry name" value="FN3_sf"/>
</dbReference>
<dbReference type="InterPro" id="IPR000387">
    <property type="entry name" value="Tyr_Pase_dom"/>
</dbReference>
<feature type="domain" description="Tyrosine-protein phosphatase" evidence="9">
    <location>
        <begin position="107"/>
        <end position="342"/>
    </location>
</feature>
<protein>
    <recommendedName>
        <fullName evidence="3">protein-tyrosine-phosphatase</fullName>
        <ecNumber evidence="3">3.1.3.48</ecNumber>
    </recommendedName>
</protein>
<reference evidence="11" key="2">
    <citation type="submission" date="2021-08" db="EMBL/GenBank/DDBJ databases">
        <authorList>
            <person name="Eriksson T."/>
        </authorList>
    </citation>
    <scope>NUCLEOTIDE SEQUENCE</scope>
    <source>
        <strain evidence="11">Stoneville</strain>
        <tissue evidence="11">Whole head</tissue>
    </source>
</reference>
<dbReference type="SUPFAM" id="SSF49265">
    <property type="entry name" value="Fibronectin type III"/>
    <property type="match status" value="1"/>
</dbReference>
<comment type="subcellular location">
    <subcellularLocation>
        <location evidence="1">Membrane</location>
        <topology evidence="1">Single-pass membrane protein</topology>
    </subcellularLocation>
</comment>
<evidence type="ECO:0000313" key="12">
    <source>
        <dbReference type="Proteomes" id="UP000719412"/>
    </source>
</evidence>
<evidence type="ECO:0000259" key="9">
    <source>
        <dbReference type="PROSITE" id="PS50055"/>
    </source>
</evidence>
<dbReference type="SMART" id="SM00194">
    <property type="entry name" value="PTPc"/>
    <property type="match status" value="2"/>
</dbReference>
<evidence type="ECO:0000256" key="7">
    <source>
        <dbReference type="ARBA" id="ARBA00023136"/>
    </source>
</evidence>
<dbReference type="InterPro" id="IPR000242">
    <property type="entry name" value="PTP_cat"/>
</dbReference>
<dbReference type="InterPro" id="IPR003961">
    <property type="entry name" value="FN3_dom"/>
</dbReference>
<feature type="domain" description="Tyrosine-protein phosphatase" evidence="9">
    <location>
        <begin position="397"/>
        <end position="609"/>
    </location>
</feature>
<keyword evidence="7" id="KW-0472">Membrane</keyword>
<evidence type="ECO:0000256" key="5">
    <source>
        <dbReference type="ARBA" id="ARBA00022801"/>
    </source>
</evidence>
<keyword evidence="4" id="KW-0732">Signal</keyword>
<dbReference type="PANTHER" id="PTHR19134">
    <property type="entry name" value="RECEPTOR-TYPE TYROSINE-PROTEIN PHOSPHATASE"/>
    <property type="match status" value="1"/>
</dbReference>
<keyword evidence="12" id="KW-1185">Reference proteome</keyword>
<dbReference type="GO" id="GO:0016020">
    <property type="term" value="C:membrane"/>
    <property type="evidence" value="ECO:0007669"/>
    <property type="project" value="UniProtKB-SubCell"/>
</dbReference>
<dbReference type="EC" id="3.1.3.48" evidence="3"/>
<comment type="catalytic activity">
    <reaction evidence="8">
        <text>O-phospho-L-tyrosyl-[protein] + H2O = L-tyrosyl-[protein] + phosphate</text>
        <dbReference type="Rhea" id="RHEA:10684"/>
        <dbReference type="Rhea" id="RHEA-COMP:10136"/>
        <dbReference type="Rhea" id="RHEA-COMP:20101"/>
        <dbReference type="ChEBI" id="CHEBI:15377"/>
        <dbReference type="ChEBI" id="CHEBI:43474"/>
        <dbReference type="ChEBI" id="CHEBI:46858"/>
        <dbReference type="ChEBI" id="CHEBI:61978"/>
        <dbReference type="EC" id="3.1.3.48"/>
    </reaction>
</comment>
<dbReference type="PANTHER" id="PTHR19134:SF562">
    <property type="entry name" value="PROTEIN-TYROSINE-PHOSPHATASE"/>
    <property type="match status" value="1"/>
</dbReference>
<evidence type="ECO:0000256" key="1">
    <source>
        <dbReference type="ARBA" id="ARBA00004167"/>
    </source>
</evidence>
<dbReference type="FunFam" id="3.90.190.10:FF:000102">
    <property type="entry name" value="Receptor-type tyrosine-protein phosphatase"/>
    <property type="match status" value="1"/>
</dbReference>
<dbReference type="PRINTS" id="PR00700">
    <property type="entry name" value="PRTYPHPHTASE"/>
</dbReference>
<dbReference type="Pfam" id="PF00102">
    <property type="entry name" value="Y_phosphatase"/>
    <property type="match status" value="2"/>
</dbReference>
<name>A0A8J6HK07_TENMO</name>
<dbReference type="InterPro" id="IPR029021">
    <property type="entry name" value="Prot-tyrosine_phosphatase-like"/>
</dbReference>
<dbReference type="EMBL" id="JABDTM020022183">
    <property type="protein sequence ID" value="KAH0816030.1"/>
    <property type="molecule type" value="Genomic_DNA"/>
</dbReference>
<evidence type="ECO:0000256" key="3">
    <source>
        <dbReference type="ARBA" id="ARBA00013064"/>
    </source>
</evidence>